<accession>A0A7M5UP72</accession>
<evidence type="ECO:0000313" key="2">
    <source>
        <dbReference type="Proteomes" id="UP000594262"/>
    </source>
</evidence>
<name>A0A7M5UP72_9CNID</name>
<dbReference type="AlphaFoldDB" id="A0A7M5UP72"/>
<reference evidence="1" key="1">
    <citation type="submission" date="2021-01" db="UniProtKB">
        <authorList>
            <consortium name="EnsemblMetazoa"/>
        </authorList>
    </citation>
    <scope>IDENTIFICATION</scope>
</reference>
<evidence type="ECO:0000313" key="1">
    <source>
        <dbReference type="EnsemblMetazoa" id="CLYHEMP002331.1"/>
    </source>
</evidence>
<dbReference type="Proteomes" id="UP000594262">
    <property type="component" value="Unplaced"/>
</dbReference>
<keyword evidence="2" id="KW-1185">Reference proteome</keyword>
<proteinExistence type="predicted"/>
<sequence length="110" mass="12635">MPNFLFTLANIEPSRSIFISFIIRRNFGTFSFVKSNSTFLKARSLKSANSSGSSLKQISSIIKCLNDFILESVFTKSPTFSLFKYNRFVLMIQIGKSTKCLKTWYFNCEL</sequence>
<protein>
    <submittedName>
        <fullName evidence="1">Uncharacterized protein</fullName>
    </submittedName>
</protein>
<dbReference type="EnsemblMetazoa" id="CLYHEMT002331.1">
    <property type="protein sequence ID" value="CLYHEMP002331.1"/>
    <property type="gene ID" value="CLYHEMG002331"/>
</dbReference>
<organism evidence="1 2">
    <name type="scientific">Clytia hemisphaerica</name>
    <dbReference type="NCBI Taxonomy" id="252671"/>
    <lineage>
        <taxon>Eukaryota</taxon>
        <taxon>Metazoa</taxon>
        <taxon>Cnidaria</taxon>
        <taxon>Hydrozoa</taxon>
        <taxon>Hydroidolina</taxon>
        <taxon>Leptothecata</taxon>
        <taxon>Obeliida</taxon>
        <taxon>Clytiidae</taxon>
        <taxon>Clytia</taxon>
    </lineage>
</organism>